<dbReference type="SMART" id="SM01119">
    <property type="entry name" value="D-ser_dehydrat"/>
    <property type="match status" value="1"/>
</dbReference>
<reference evidence="4 5" key="1">
    <citation type="journal article" date="2023" name="Chemosphere">
        <title>Whole genome analysis of Flavobacterium aziz-sancarii sp. nov., isolated from Ardley Island (Antarctica), revealed a rich resistome and bioremediation potential.</title>
        <authorList>
            <person name="Otur C."/>
            <person name="Okay S."/>
            <person name="Kurt-Kizildogan A."/>
        </authorList>
    </citation>
    <scope>NUCLEOTIDE SEQUENCE [LARGE SCALE GENOMIC DNA]</scope>
    <source>
        <strain evidence="4 5">AC</strain>
    </source>
</reference>
<dbReference type="Proteomes" id="UP001212170">
    <property type="component" value="Unassembled WGS sequence"/>
</dbReference>
<dbReference type="InterPro" id="IPR042208">
    <property type="entry name" value="D-ser_dehydrat-like_sf"/>
</dbReference>
<feature type="domain" description="D-serine dehydratase-like" evidence="3">
    <location>
        <begin position="261"/>
        <end position="351"/>
    </location>
</feature>
<dbReference type="InterPro" id="IPR026956">
    <property type="entry name" value="D-ser_dehydrat-like_dom"/>
</dbReference>
<dbReference type="EMBL" id="JAMZNK010000054">
    <property type="protein sequence ID" value="MDA6072231.1"/>
    <property type="molecule type" value="Genomic_DNA"/>
</dbReference>
<dbReference type="InterPro" id="IPR051466">
    <property type="entry name" value="D-amino_acid_metab_enzyme"/>
</dbReference>
<comment type="caution">
    <text evidence="4">The sequence shown here is derived from an EMBL/GenBank/DDBJ whole genome shotgun (WGS) entry which is preliminary data.</text>
</comment>
<gene>
    <name evidence="4" type="ORF">NJT12_21620</name>
</gene>
<evidence type="ECO:0000256" key="1">
    <source>
        <dbReference type="ARBA" id="ARBA00005323"/>
    </source>
</evidence>
<evidence type="ECO:0000313" key="5">
    <source>
        <dbReference type="Proteomes" id="UP001212170"/>
    </source>
</evidence>
<accession>A0ABT4WI54</accession>
<dbReference type="CDD" id="cd06821">
    <property type="entry name" value="PLPDE_III_D-TA"/>
    <property type="match status" value="1"/>
</dbReference>
<dbReference type="InterPro" id="IPR001608">
    <property type="entry name" value="Ala_racemase_N"/>
</dbReference>
<evidence type="ECO:0000256" key="2">
    <source>
        <dbReference type="ARBA" id="ARBA00023239"/>
    </source>
</evidence>
<proteinExistence type="inferred from homology"/>
<evidence type="ECO:0000313" key="4">
    <source>
        <dbReference type="EMBL" id="MDA6072231.1"/>
    </source>
</evidence>
<dbReference type="Gene3D" id="2.40.37.20">
    <property type="entry name" value="D-serine dehydratase-like domain"/>
    <property type="match status" value="1"/>
</dbReference>
<name>A0ABT4WI54_9FLAO</name>
<protein>
    <submittedName>
        <fullName evidence="4">D-TA family PLP-dependent enzyme</fullName>
    </submittedName>
</protein>
<dbReference type="InterPro" id="IPR029066">
    <property type="entry name" value="PLP-binding_barrel"/>
</dbReference>
<organism evidence="4 5">
    <name type="scientific">Flavobacterium azizsancarii</name>
    <dbReference type="NCBI Taxonomy" id="2961580"/>
    <lineage>
        <taxon>Bacteria</taxon>
        <taxon>Pseudomonadati</taxon>
        <taxon>Bacteroidota</taxon>
        <taxon>Flavobacteriia</taxon>
        <taxon>Flavobacteriales</taxon>
        <taxon>Flavobacteriaceae</taxon>
        <taxon>Flavobacterium</taxon>
    </lineage>
</organism>
<dbReference type="Pfam" id="PF14031">
    <property type="entry name" value="D-ser_dehydrat"/>
    <property type="match status" value="1"/>
</dbReference>
<keyword evidence="5" id="KW-1185">Reference proteome</keyword>
<evidence type="ECO:0000259" key="3">
    <source>
        <dbReference type="SMART" id="SM01119"/>
    </source>
</evidence>
<dbReference type="PANTHER" id="PTHR28004">
    <property type="entry name" value="ZGC:162816-RELATED"/>
    <property type="match status" value="1"/>
</dbReference>
<dbReference type="RefSeq" id="WP_271338210.1">
    <property type="nucleotide sequence ID" value="NZ_JAMZNK010000054.1"/>
</dbReference>
<dbReference type="Gene3D" id="3.20.20.10">
    <property type="entry name" value="Alanine racemase"/>
    <property type="match status" value="1"/>
</dbReference>
<sequence>MQDNWWKINSEIRIDTPFLAVYEDRIQSNIERLIESVNGETQKLRPHIKTHKIGEILDLFKTYSINKIKCATIAEAELAAIHEIQDVLLAYQPVGVKKERWISLIQKYPNTSFSTIGDNLDSAKALNKIAKENDLKLTVYLDLNTGMNRTGISIHKDWSALIYEILELENLHFAGIHIYDGHLKGYAEERIAAASNSFFSINERIETIEQKLGYELKIVAGGSNTFPFYATQKNVECSPGTFVFWDSNYQIHLPEQNFEPALVIVGTIVSKPTNATFCIDIGYKAVASENPIDKRLVILNDENLIPTSHSEEHLIIENKGKNEYAIGDTIYAQPYHVCPTCALYDSVQVVNAAHQICDQWQVVARSRKINI</sequence>
<keyword evidence="2" id="KW-0456">Lyase</keyword>
<dbReference type="PANTHER" id="PTHR28004:SF2">
    <property type="entry name" value="D-SERINE DEHYDRATASE"/>
    <property type="match status" value="1"/>
</dbReference>
<dbReference type="Pfam" id="PF01168">
    <property type="entry name" value="Ala_racemase_N"/>
    <property type="match status" value="1"/>
</dbReference>
<comment type="similarity">
    <text evidence="1">Belongs to the DSD1 family.</text>
</comment>
<dbReference type="SUPFAM" id="SSF51419">
    <property type="entry name" value="PLP-binding barrel"/>
    <property type="match status" value="1"/>
</dbReference>